<protein>
    <submittedName>
        <fullName evidence="1">Uncharacterized protein</fullName>
    </submittedName>
</protein>
<dbReference type="Proteomes" id="UP000031386">
    <property type="component" value="Chromosome"/>
</dbReference>
<evidence type="ECO:0000313" key="2">
    <source>
        <dbReference type="Proteomes" id="UP000031386"/>
    </source>
</evidence>
<reference evidence="1 2" key="1">
    <citation type="submission" date="2014-10" db="EMBL/GenBank/DDBJ databases">
        <title>Complete genome sequence of Parvimonas micra KCOM 1535 (= ChDC B708).</title>
        <authorList>
            <person name="Kook J.-K."/>
            <person name="Park S.-N."/>
            <person name="Lim Y.K."/>
            <person name="Roh H."/>
        </authorList>
    </citation>
    <scope>NUCLEOTIDE SEQUENCE [LARGE SCALE GENOMIC DNA]</scope>
    <source>
        <strain evidence="2">KCOM 1535 / ChDC B708</strain>
    </source>
</reference>
<gene>
    <name evidence="1" type="ORF">NW74_06885</name>
</gene>
<dbReference type="RefSeq" id="WP_041954635.1">
    <property type="nucleotide sequence ID" value="NZ_BHYQ01000004.1"/>
</dbReference>
<keyword evidence="2" id="KW-1185">Reference proteome</keyword>
<dbReference type="STRING" id="33033.NW74_06885"/>
<dbReference type="KEGG" id="pmic:NW74_06885"/>
<dbReference type="InterPro" id="IPR046174">
    <property type="entry name" value="DUF6176"/>
</dbReference>
<dbReference type="EMBL" id="CP009761">
    <property type="protein sequence ID" value="AIZ37070.1"/>
    <property type="molecule type" value="Genomic_DNA"/>
</dbReference>
<organism evidence="1 2">
    <name type="scientific">Parvimonas micra</name>
    <dbReference type="NCBI Taxonomy" id="33033"/>
    <lineage>
        <taxon>Bacteria</taxon>
        <taxon>Bacillati</taxon>
        <taxon>Bacillota</taxon>
        <taxon>Tissierellia</taxon>
        <taxon>Tissierellales</taxon>
        <taxon>Peptoniphilaceae</taxon>
        <taxon>Parvimonas</taxon>
    </lineage>
</organism>
<proteinExistence type="predicted"/>
<name>A0A0B4S2M6_9FIRM</name>
<sequence length="119" mass="14491">MNIELSRFRVRKGKSEVVDKWMNFLNENMEEVLLTLDGERMYVETIFREKCDDEEYLYWYSIQGENGIRVEESDSWIDKKHLEYWDECIDKNYHVEMSMQVSMIPHHIANLMMDNSIVR</sequence>
<dbReference type="Pfam" id="PF19673">
    <property type="entry name" value="DUF6176"/>
    <property type="match status" value="1"/>
</dbReference>
<dbReference type="AlphaFoldDB" id="A0A0B4S2M6"/>
<evidence type="ECO:0000313" key="1">
    <source>
        <dbReference type="EMBL" id="AIZ37070.1"/>
    </source>
</evidence>
<dbReference type="OrthoDB" id="3233233at2"/>
<accession>A0A0B4S2M6</accession>